<proteinExistence type="predicted"/>
<feature type="compositionally biased region" description="Basic and acidic residues" evidence="1">
    <location>
        <begin position="85"/>
        <end position="106"/>
    </location>
</feature>
<dbReference type="RefSeq" id="XP_024717163.1">
    <property type="nucleotide sequence ID" value="XM_024864807.1"/>
</dbReference>
<dbReference type="EMBL" id="KZ679018">
    <property type="protein sequence ID" value="PSS08765.1"/>
    <property type="molecule type" value="Genomic_DNA"/>
</dbReference>
<organism evidence="2 3">
    <name type="scientific">Amorphotheca resinae ATCC 22711</name>
    <dbReference type="NCBI Taxonomy" id="857342"/>
    <lineage>
        <taxon>Eukaryota</taxon>
        <taxon>Fungi</taxon>
        <taxon>Dikarya</taxon>
        <taxon>Ascomycota</taxon>
        <taxon>Pezizomycotina</taxon>
        <taxon>Leotiomycetes</taxon>
        <taxon>Helotiales</taxon>
        <taxon>Amorphothecaceae</taxon>
        <taxon>Amorphotheca</taxon>
    </lineage>
</organism>
<gene>
    <name evidence="2" type="ORF">M430DRAFT_22987</name>
</gene>
<accession>A0A2T3AR72</accession>
<dbReference type="Pfam" id="PF12720">
    <property type="entry name" value="DUF3807"/>
    <property type="match status" value="1"/>
</dbReference>
<dbReference type="PANTHER" id="PTHR40642:SF1">
    <property type="entry name" value="YALI0F31295P"/>
    <property type="match status" value="1"/>
</dbReference>
<evidence type="ECO:0000313" key="3">
    <source>
        <dbReference type="Proteomes" id="UP000241818"/>
    </source>
</evidence>
<evidence type="ECO:0000256" key="1">
    <source>
        <dbReference type="SAM" id="MobiDB-lite"/>
    </source>
</evidence>
<feature type="compositionally biased region" description="Basic and acidic residues" evidence="1">
    <location>
        <begin position="149"/>
        <end position="163"/>
    </location>
</feature>
<feature type="compositionally biased region" description="Polar residues" evidence="1">
    <location>
        <begin position="173"/>
        <end position="184"/>
    </location>
</feature>
<dbReference type="InParanoid" id="A0A2T3AR72"/>
<dbReference type="GeneID" id="36572888"/>
<keyword evidence="3" id="KW-1185">Reference proteome</keyword>
<feature type="region of interest" description="Disordered" evidence="1">
    <location>
        <begin position="85"/>
        <end position="196"/>
    </location>
</feature>
<dbReference type="Proteomes" id="UP000241818">
    <property type="component" value="Unassembled WGS sequence"/>
</dbReference>
<dbReference type="AlphaFoldDB" id="A0A2T3AR72"/>
<dbReference type="STRING" id="857342.A0A2T3AR72"/>
<reference evidence="2 3" key="1">
    <citation type="journal article" date="2018" name="New Phytol.">
        <title>Comparative genomics and transcriptomics depict ericoid mycorrhizal fungi as versatile saprotrophs and plant mutualists.</title>
        <authorList>
            <person name="Martino E."/>
            <person name="Morin E."/>
            <person name="Grelet G.A."/>
            <person name="Kuo A."/>
            <person name="Kohler A."/>
            <person name="Daghino S."/>
            <person name="Barry K.W."/>
            <person name="Cichocki N."/>
            <person name="Clum A."/>
            <person name="Dockter R.B."/>
            <person name="Hainaut M."/>
            <person name="Kuo R.C."/>
            <person name="LaButti K."/>
            <person name="Lindahl B.D."/>
            <person name="Lindquist E.A."/>
            <person name="Lipzen A."/>
            <person name="Khouja H.R."/>
            <person name="Magnuson J."/>
            <person name="Murat C."/>
            <person name="Ohm R.A."/>
            <person name="Singer S.W."/>
            <person name="Spatafora J.W."/>
            <person name="Wang M."/>
            <person name="Veneault-Fourrey C."/>
            <person name="Henrissat B."/>
            <person name="Grigoriev I.V."/>
            <person name="Martin F.M."/>
            <person name="Perotto S."/>
        </authorList>
    </citation>
    <scope>NUCLEOTIDE SEQUENCE [LARGE SCALE GENOMIC DNA]</scope>
    <source>
        <strain evidence="2 3">ATCC 22711</strain>
    </source>
</reference>
<evidence type="ECO:0000313" key="2">
    <source>
        <dbReference type="EMBL" id="PSS08765.1"/>
    </source>
</evidence>
<dbReference type="PANTHER" id="PTHR40642">
    <property type="entry name" value="YALI0F31295P"/>
    <property type="match status" value="1"/>
</dbReference>
<name>A0A2T3AR72_AMORE</name>
<sequence length="196" mass="22362">MGEAAIRAPDISLEDLASFHAAHFDATSVNHFSTHFLGPVEEEYAEEIEEDELGYYADGVKRTLTDSQIAIFRHSEIQALLRDRRRAEEARPSSFEGHNDKERFEEGELGDNNVLEVATPPPLENEQKLSRKARKAQQAKQKGFFKQKIKPDLRKRTWDKVDSGMESLDYDEQSSGALATNQPSQRRKISYDDYEG</sequence>
<feature type="compositionally biased region" description="Basic residues" evidence="1">
    <location>
        <begin position="130"/>
        <end position="148"/>
    </location>
</feature>
<protein>
    <submittedName>
        <fullName evidence="2">Uncharacterized protein</fullName>
    </submittedName>
</protein>
<dbReference type="OrthoDB" id="5422320at2759"/>
<dbReference type="InterPro" id="IPR024526">
    <property type="entry name" value="DUF3807"/>
</dbReference>